<gene>
    <name evidence="4" type="ORF">QBC35DRAFT_525033</name>
</gene>
<evidence type="ECO:0000259" key="2">
    <source>
        <dbReference type="Pfam" id="PF24809"/>
    </source>
</evidence>
<protein>
    <submittedName>
        <fullName evidence="4">Uncharacterized protein</fullName>
    </submittedName>
</protein>
<dbReference type="AlphaFoldDB" id="A0AAN6WN74"/>
<keyword evidence="5" id="KW-1185">Reference proteome</keyword>
<dbReference type="InterPro" id="IPR056884">
    <property type="entry name" value="NPHP3-like_N"/>
</dbReference>
<evidence type="ECO:0000313" key="5">
    <source>
        <dbReference type="Proteomes" id="UP001302126"/>
    </source>
</evidence>
<dbReference type="EMBL" id="MU864456">
    <property type="protein sequence ID" value="KAK4185253.1"/>
    <property type="molecule type" value="Genomic_DNA"/>
</dbReference>
<dbReference type="InterPro" id="IPR056125">
    <property type="entry name" value="DUF7708"/>
</dbReference>
<feature type="domain" description="DUF7708" evidence="2">
    <location>
        <begin position="98"/>
        <end position="222"/>
    </location>
</feature>
<organism evidence="4 5">
    <name type="scientific">Podospora australis</name>
    <dbReference type="NCBI Taxonomy" id="1536484"/>
    <lineage>
        <taxon>Eukaryota</taxon>
        <taxon>Fungi</taxon>
        <taxon>Dikarya</taxon>
        <taxon>Ascomycota</taxon>
        <taxon>Pezizomycotina</taxon>
        <taxon>Sordariomycetes</taxon>
        <taxon>Sordariomycetidae</taxon>
        <taxon>Sordariales</taxon>
        <taxon>Podosporaceae</taxon>
        <taxon>Podospora</taxon>
    </lineage>
</organism>
<reference evidence="4" key="2">
    <citation type="submission" date="2023-05" db="EMBL/GenBank/DDBJ databases">
        <authorList>
            <consortium name="Lawrence Berkeley National Laboratory"/>
            <person name="Steindorff A."/>
            <person name="Hensen N."/>
            <person name="Bonometti L."/>
            <person name="Westerberg I."/>
            <person name="Brannstrom I.O."/>
            <person name="Guillou S."/>
            <person name="Cros-Aarteil S."/>
            <person name="Calhoun S."/>
            <person name="Haridas S."/>
            <person name="Kuo A."/>
            <person name="Mondo S."/>
            <person name="Pangilinan J."/>
            <person name="Riley R."/>
            <person name="Labutti K."/>
            <person name="Andreopoulos B."/>
            <person name="Lipzen A."/>
            <person name="Chen C."/>
            <person name="Yanf M."/>
            <person name="Daum C."/>
            <person name="Ng V."/>
            <person name="Clum A."/>
            <person name="Ohm R."/>
            <person name="Martin F."/>
            <person name="Silar P."/>
            <person name="Natvig D."/>
            <person name="Lalanne C."/>
            <person name="Gautier V."/>
            <person name="Ament-Velasquez S.L."/>
            <person name="Kruys A."/>
            <person name="Hutchinson M.I."/>
            <person name="Powell A.J."/>
            <person name="Barry K."/>
            <person name="Miller A.N."/>
            <person name="Grigoriev I.V."/>
            <person name="Debuchy R."/>
            <person name="Gladieux P."/>
            <person name="Thoren M.H."/>
            <person name="Johannesson H."/>
        </authorList>
    </citation>
    <scope>NUCLEOTIDE SEQUENCE</scope>
    <source>
        <strain evidence="4">PSN309</strain>
    </source>
</reference>
<feature type="domain" description="Nephrocystin 3-like N-terminal" evidence="3">
    <location>
        <begin position="306"/>
        <end position="420"/>
    </location>
</feature>
<dbReference type="Pfam" id="PF24883">
    <property type="entry name" value="NPHP3_N"/>
    <property type="match status" value="1"/>
</dbReference>
<comment type="caution">
    <text evidence="4">The sequence shown here is derived from an EMBL/GenBank/DDBJ whole genome shotgun (WGS) entry which is preliminary data.</text>
</comment>
<sequence length="458" mass="52973">MIHFKFDYRYPLNSRWNRWFQEGRQEDSEIYSEALKKCREMNEDLWADKFAREHLTGAVSGPVTSSEPARVAAKEASDPKWAQRAKDTAIGIMKVAKELKPIMDIFVPHSPEYSVPYAFLWIIFKDSVMSIINSLSTNLHIFEAHRDMFPTDEMKTVLAELYIHTVDLLCRLAKYYSHKYRVQLADAFLPRATYNFELYRENIKVAMERLHRLCETGHMAEQKDLRHRIQVIDADMQLEASRISQARHQASDLIDLWHEDVGHVGQELHLWETLHFSTALRDHWSQNGILNCLEDWRMTCDTSESNSILSISSQGNGRQSWMTEFSVDLVRVCQSQGQLVTFAFCDRPRGVKWTPKQLLMQLITQLLHQHPRLAVLHPSCFTSRAFRRTTSYQAAVQLFRSVLSLLDTAVIISDRLDLCTVHIPITTGCIVGPQTLPGFRISFAKINSVDALAECWRQ</sequence>
<dbReference type="Proteomes" id="UP001302126">
    <property type="component" value="Unassembled WGS sequence"/>
</dbReference>
<reference evidence="4" key="1">
    <citation type="journal article" date="2023" name="Mol. Phylogenet. Evol.">
        <title>Genome-scale phylogeny and comparative genomics of the fungal order Sordariales.</title>
        <authorList>
            <person name="Hensen N."/>
            <person name="Bonometti L."/>
            <person name="Westerberg I."/>
            <person name="Brannstrom I.O."/>
            <person name="Guillou S."/>
            <person name="Cros-Aarteil S."/>
            <person name="Calhoun S."/>
            <person name="Haridas S."/>
            <person name="Kuo A."/>
            <person name="Mondo S."/>
            <person name="Pangilinan J."/>
            <person name="Riley R."/>
            <person name="LaButti K."/>
            <person name="Andreopoulos B."/>
            <person name="Lipzen A."/>
            <person name="Chen C."/>
            <person name="Yan M."/>
            <person name="Daum C."/>
            <person name="Ng V."/>
            <person name="Clum A."/>
            <person name="Steindorff A."/>
            <person name="Ohm R.A."/>
            <person name="Martin F."/>
            <person name="Silar P."/>
            <person name="Natvig D.O."/>
            <person name="Lalanne C."/>
            <person name="Gautier V."/>
            <person name="Ament-Velasquez S.L."/>
            <person name="Kruys A."/>
            <person name="Hutchinson M.I."/>
            <person name="Powell A.J."/>
            <person name="Barry K."/>
            <person name="Miller A.N."/>
            <person name="Grigoriev I.V."/>
            <person name="Debuchy R."/>
            <person name="Gladieux P."/>
            <person name="Hiltunen Thoren M."/>
            <person name="Johannesson H."/>
        </authorList>
    </citation>
    <scope>NUCLEOTIDE SEQUENCE</scope>
    <source>
        <strain evidence="4">PSN309</strain>
    </source>
</reference>
<dbReference type="Pfam" id="PF24809">
    <property type="entry name" value="DUF7708"/>
    <property type="match status" value="1"/>
</dbReference>
<evidence type="ECO:0000313" key="4">
    <source>
        <dbReference type="EMBL" id="KAK4185253.1"/>
    </source>
</evidence>
<name>A0AAN6WN74_9PEZI</name>
<accession>A0AAN6WN74</accession>
<evidence type="ECO:0000259" key="3">
    <source>
        <dbReference type="Pfam" id="PF24883"/>
    </source>
</evidence>
<keyword evidence="1" id="KW-0677">Repeat</keyword>
<proteinExistence type="predicted"/>
<evidence type="ECO:0000256" key="1">
    <source>
        <dbReference type="ARBA" id="ARBA00022737"/>
    </source>
</evidence>